<evidence type="ECO:0000256" key="1">
    <source>
        <dbReference type="SAM" id="MobiDB-lite"/>
    </source>
</evidence>
<accession>A0A2G2Z7R9</accession>
<feature type="compositionally biased region" description="Low complexity" evidence="1">
    <location>
        <begin position="33"/>
        <end position="44"/>
    </location>
</feature>
<name>A0A2G2Z7R9_CAPAN</name>
<evidence type="ECO:0000313" key="3">
    <source>
        <dbReference type="Proteomes" id="UP000222542"/>
    </source>
</evidence>
<protein>
    <submittedName>
        <fullName evidence="2">Uncharacterized protein</fullName>
    </submittedName>
</protein>
<proteinExistence type="predicted"/>
<feature type="region of interest" description="Disordered" evidence="1">
    <location>
        <begin position="1"/>
        <end position="51"/>
    </location>
</feature>
<feature type="compositionally biased region" description="Polar residues" evidence="1">
    <location>
        <begin position="1"/>
        <end position="23"/>
    </location>
</feature>
<reference evidence="2 3" key="1">
    <citation type="journal article" date="2014" name="Nat. Genet.">
        <title>Genome sequence of the hot pepper provides insights into the evolution of pungency in Capsicum species.</title>
        <authorList>
            <person name="Kim S."/>
            <person name="Park M."/>
            <person name="Yeom S.I."/>
            <person name="Kim Y.M."/>
            <person name="Lee J.M."/>
            <person name="Lee H.A."/>
            <person name="Seo E."/>
            <person name="Choi J."/>
            <person name="Cheong K."/>
            <person name="Kim K.T."/>
            <person name="Jung K."/>
            <person name="Lee G.W."/>
            <person name="Oh S.K."/>
            <person name="Bae C."/>
            <person name="Kim S.B."/>
            <person name="Lee H.Y."/>
            <person name="Kim S.Y."/>
            <person name="Kim M.S."/>
            <person name="Kang B.C."/>
            <person name="Jo Y.D."/>
            <person name="Yang H.B."/>
            <person name="Jeong H.J."/>
            <person name="Kang W.H."/>
            <person name="Kwon J.K."/>
            <person name="Shin C."/>
            <person name="Lim J.Y."/>
            <person name="Park J.H."/>
            <person name="Huh J.H."/>
            <person name="Kim J.S."/>
            <person name="Kim B.D."/>
            <person name="Cohen O."/>
            <person name="Paran I."/>
            <person name="Suh M.C."/>
            <person name="Lee S.B."/>
            <person name="Kim Y.K."/>
            <person name="Shin Y."/>
            <person name="Noh S.J."/>
            <person name="Park J."/>
            <person name="Seo Y.S."/>
            <person name="Kwon S.Y."/>
            <person name="Kim H.A."/>
            <person name="Park J.M."/>
            <person name="Kim H.J."/>
            <person name="Choi S.B."/>
            <person name="Bosland P.W."/>
            <person name="Reeves G."/>
            <person name="Jo S.H."/>
            <person name="Lee B.W."/>
            <person name="Cho H.T."/>
            <person name="Choi H.S."/>
            <person name="Lee M.S."/>
            <person name="Yu Y."/>
            <person name="Do Choi Y."/>
            <person name="Park B.S."/>
            <person name="van Deynze A."/>
            <person name="Ashrafi H."/>
            <person name="Hill T."/>
            <person name="Kim W.T."/>
            <person name="Pai H.S."/>
            <person name="Ahn H.K."/>
            <person name="Yeam I."/>
            <person name="Giovannoni J.J."/>
            <person name="Rose J.K."/>
            <person name="Sorensen I."/>
            <person name="Lee S.J."/>
            <person name="Kim R.W."/>
            <person name="Choi I.Y."/>
            <person name="Choi B.S."/>
            <person name="Lim J.S."/>
            <person name="Lee Y.H."/>
            <person name="Choi D."/>
        </authorList>
    </citation>
    <scope>NUCLEOTIDE SEQUENCE [LARGE SCALE GENOMIC DNA]</scope>
    <source>
        <strain evidence="3">cv. CM334</strain>
    </source>
</reference>
<gene>
    <name evidence="2" type="ORF">T459_16056</name>
</gene>
<sequence length="100" mass="10756">MEQGFGQANYTIRNSTANPNGNPNLKGEVGYKRYSNSNNFSGGRSSRGDPTWYPNSGVTNYLTNDLNNLTLKGDYTRTDQILVSNGAGSGNGEGTIARET</sequence>
<dbReference type="EMBL" id="AYRZ02000006">
    <property type="protein sequence ID" value="PHT78004.1"/>
    <property type="molecule type" value="Genomic_DNA"/>
</dbReference>
<reference evidence="2 3" key="2">
    <citation type="journal article" date="2017" name="Genome Biol.">
        <title>New reference genome sequences of hot pepper reveal the massive evolution of plant disease-resistance genes by retroduplication.</title>
        <authorList>
            <person name="Kim S."/>
            <person name="Park J."/>
            <person name="Yeom S.I."/>
            <person name="Kim Y.M."/>
            <person name="Seo E."/>
            <person name="Kim K.T."/>
            <person name="Kim M.S."/>
            <person name="Lee J.M."/>
            <person name="Cheong K."/>
            <person name="Shin H.S."/>
            <person name="Kim S.B."/>
            <person name="Han K."/>
            <person name="Lee J."/>
            <person name="Park M."/>
            <person name="Lee H.A."/>
            <person name="Lee H.Y."/>
            <person name="Lee Y."/>
            <person name="Oh S."/>
            <person name="Lee J.H."/>
            <person name="Choi E."/>
            <person name="Choi E."/>
            <person name="Lee S.E."/>
            <person name="Jeon J."/>
            <person name="Kim H."/>
            <person name="Choi G."/>
            <person name="Song H."/>
            <person name="Lee J."/>
            <person name="Lee S.C."/>
            <person name="Kwon J.K."/>
            <person name="Lee H.Y."/>
            <person name="Koo N."/>
            <person name="Hong Y."/>
            <person name="Kim R.W."/>
            <person name="Kang W.H."/>
            <person name="Huh J.H."/>
            <person name="Kang B.C."/>
            <person name="Yang T.J."/>
            <person name="Lee Y.H."/>
            <person name="Bennetzen J.L."/>
            <person name="Choi D."/>
        </authorList>
    </citation>
    <scope>NUCLEOTIDE SEQUENCE [LARGE SCALE GENOMIC DNA]</scope>
    <source>
        <strain evidence="3">cv. CM334</strain>
    </source>
</reference>
<dbReference type="Proteomes" id="UP000222542">
    <property type="component" value="Unassembled WGS sequence"/>
</dbReference>
<organism evidence="2 3">
    <name type="scientific">Capsicum annuum</name>
    <name type="common">Capsicum pepper</name>
    <dbReference type="NCBI Taxonomy" id="4072"/>
    <lineage>
        <taxon>Eukaryota</taxon>
        <taxon>Viridiplantae</taxon>
        <taxon>Streptophyta</taxon>
        <taxon>Embryophyta</taxon>
        <taxon>Tracheophyta</taxon>
        <taxon>Spermatophyta</taxon>
        <taxon>Magnoliopsida</taxon>
        <taxon>eudicotyledons</taxon>
        <taxon>Gunneridae</taxon>
        <taxon>Pentapetalae</taxon>
        <taxon>asterids</taxon>
        <taxon>lamiids</taxon>
        <taxon>Solanales</taxon>
        <taxon>Solanaceae</taxon>
        <taxon>Solanoideae</taxon>
        <taxon>Capsiceae</taxon>
        <taxon>Capsicum</taxon>
    </lineage>
</organism>
<keyword evidence="3" id="KW-1185">Reference proteome</keyword>
<dbReference type="AlphaFoldDB" id="A0A2G2Z7R9"/>
<evidence type="ECO:0000313" key="2">
    <source>
        <dbReference type="EMBL" id="PHT78004.1"/>
    </source>
</evidence>
<comment type="caution">
    <text evidence="2">The sequence shown here is derived from an EMBL/GenBank/DDBJ whole genome shotgun (WGS) entry which is preliminary data.</text>
</comment>
<dbReference type="Gramene" id="PHT78004">
    <property type="protein sequence ID" value="PHT78004"/>
    <property type="gene ID" value="T459_16056"/>
</dbReference>